<evidence type="ECO:0000259" key="2">
    <source>
        <dbReference type="Pfam" id="PF20256"/>
    </source>
</evidence>
<comment type="caution">
    <text evidence="3">The sequence shown here is derived from an EMBL/GenBank/DDBJ whole genome shotgun (WGS) entry which is preliminary data.</text>
</comment>
<dbReference type="SUPFAM" id="SSF56003">
    <property type="entry name" value="Molybdenum cofactor-binding domain"/>
    <property type="match status" value="1"/>
</dbReference>
<dbReference type="Proteomes" id="UP001519887">
    <property type="component" value="Unassembled WGS sequence"/>
</dbReference>
<dbReference type="Gene3D" id="3.30.365.10">
    <property type="entry name" value="Aldehyde oxidase/xanthine dehydrogenase, molybdopterin binding domain"/>
    <property type="match status" value="2"/>
</dbReference>
<keyword evidence="4" id="KW-1185">Reference proteome</keyword>
<protein>
    <submittedName>
        <fullName evidence="3">Molybdopterin-dependent oxidoreductase</fullName>
    </submittedName>
</protein>
<gene>
    <name evidence="3" type="ORF">K0U00_42565</name>
</gene>
<dbReference type="EMBL" id="JAHZIK010002448">
    <property type="protein sequence ID" value="MBW7460770.1"/>
    <property type="molecule type" value="Genomic_DNA"/>
</dbReference>
<organism evidence="3 4">
    <name type="scientific">Paenibacillus sepulcri</name>
    <dbReference type="NCBI Taxonomy" id="359917"/>
    <lineage>
        <taxon>Bacteria</taxon>
        <taxon>Bacillati</taxon>
        <taxon>Bacillota</taxon>
        <taxon>Bacilli</taxon>
        <taxon>Bacillales</taxon>
        <taxon>Paenibacillaceae</taxon>
        <taxon>Paenibacillus</taxon>
    </lineage>
</organism>
<evidence type="ECO:0000256" key="1">
    <source>
        <dbReference type="ARBA" id="ARBA00022505"/>
    </source>
</evidence>
<feature type="non-terminal residue" evidence="3">
    <location>
        <position position="1"/>
    </location>
</feature>
<feature type="non-terminal residue" evidence="3">
    <location>
        <position position="269"/>
    </location>
</feature>
<dbReference type="InterPro" id="IPR037165">
    <property type="entry name" value="AldOxase/xan_DH_Mopterin-bd_sf"/>
</dbReference>
<keyword evidence="1" id="KW-0500">Molybdenum</keyword>
<evidence type="ECO:0000313" key="3">
    <source>
        <dbReference type="EMBL" id="MBW7460770.1"/>
    </source>
</evidence>
<name>A0ABS7CIP3_9BACL</name>
<evidence type="ECO:0000313" key="4">
    <source>
        <dbReference type="Proteomes" id="UP001519887"/>
    </source>
</evidence>
<dbReference type="PANTHER" id="PTHR11908">
    <property type="entry name" value="XANTHINE DEHYDROGENASE"/>
    <property type="match status" value="1"/>
</dbReference>
<feature type="domain" description="Aldehyde oxidase/xanthine dehydrogenase second molybdopterin binding" evidence="2">
    <location>
        <begin position="4"/>
        <end position="262"/>
    </location>
</feature>
<dbReference type="Pfam" id="PF20256">
    <property type="entry name" value="MoCoBD_2"/>
    <property type="match status" value="1"/>
</dbReference>
<dbReference type="PANTHER" id="PTHR11908:SF132">
    <property type="entry name" value="ALDEHYDE OXIDASE 1-RELATED"/>
    <property type="match status" value="1"/>
</dbReference>
<dbReference type="InterPro" id="IPR016208">
    <property type="entry name" value="Ald_Oxase/xanthine_DH-like"/>
</dbReference>
<proteinExistence type="predicted"/>
<sequence length="269" mass="28918">PPYRGLGLGVANHVSGFRAIDPRFDGSTAVARLKSDGQVEIETGEIELGQGMSLSYARIASRTLGIPETEILIKSGDTGRYPFGIGTLASRSTVIGGNAVNKAAESLLKQIADLARTVLGEGAVFEGGSVIHDGRIYPLSEISAWYRARHAGEEMAVRETYIPDTEMPDATYYGHPSPNYPFAAHVAEVEVDPDTGRTKVVGYWAVHDSGTIIHEVMAKGQVLGAVAQGIGWVTMEDLIVKEGRVMNPSMMDYRMPGAKDIPQIEVAFI</sequence>
<dbReference type="InterPro" id="IPR046867">
    <property type="entry name" value="AldOxase/xan_DH_MoCoBD2"/>
</dbReference>
<reference evidence="3 4" key="1">
    <citation type="submission" date="2021-07" db="EMBL/GenBank/DDBJ databases">
        <title>Paenibacillus radiodurans sp. nov., isolated from the southeastern edge of Tengger Desert.</title>
        <authorList>
            <person name="Zhang G."/>
        </authorList>
    </citation>
    <scope>NUCLEOTIDE SEQUENCE [LARGE SCALE GENOMIC DNA]</scope>
    <source>
        <strain evidence="3 4">CCM 7311</strain>
    </source>
</reference>
<accession>A0ABS7CIP3</accession>